<protein>
    <submittedName>
        <fullName evidence="11">Variant surface glycoprotein 1125.3079</fullName>
    </submittedName>
</protein>
<dbReference type="Pfam" id="PF10659">
    <property type="entry name" value="Trypan_glycop_C"/>
    <property type="match status" value="1"/>
</dbReference>
<dbReference type="Gene3D" id="3.90.150.10">
    <property type="entry name" value="Variant Surface Glycoprotein, subunit A domain 1"/>
    <property type="match status" value="1"/>
</dbReference>
<dbReference type="Pfam" id="PF00913">
    <property type="entry name" value="Trypan_glycop"/>
    <property type="match status" value="1"/>
</dbReference>
<keyword evidence="4" id="KW-0336">GPI-anchor</keyword>
<dbReference type="SUPFAM" id="SSF58087">
    <property type="entry name" value="Variant surface glycoprotein (N-terminal domain)"/>
    <property type="match status" value="1"/>
</dbReference>
<evidence type="ECO:0000256" key="1">
    <source>
        <dbReference type="ARBA" id="ARBA00002523"/>
    </source>
</evidence>
<keyword evidence="6" id="KW-0325">Glycoprotein</keyword>
<reference evidence="11" key="1">
    <citation type="submission" date="2016-08" db="EMBL/GenBank/DDBJ databases">
        <title>VSG repertoire of Trypanosoma brucei EATRO 1125.</title>
        <authorList>
            <person name="Cross G.A."/>
        </authorList>
    </citation>
    <scope>NUCLEOTIDE SEQUENCE</scope>
    <source>
        <strain evidence="11">EATRO 1125</strain>
    </source>
</reference>
<accession>A0A1J0R9A7</accession>
<dbReference type="GO" id="GO:0042783">
    <property type="term" value="P:symbiont-mediated evasion of host immune response"/>
    <property type="evidence" value="ECO:0007669"/>
    <property type="project" value="InterPro"/>
</dbReference>
<evidence type="ECO:0000256" key="8">
    <source>
        <dbReference type="SAM" id="MobiDB-lite"/>
    </source>
</evidence>
<evidence type="ECO:0000259" key="10">
    <source>
        <dbReference type="Pfam" id="PF10659"/>
    </source>
</evidence>
<keyword evidence="5" id="KW-0472">Membrane</keyword>
<evidence type="ECO:0000259" key="9">
    <source>
        <dbReference type="Pfam" id="PF00913"/>
    </source>
</evidence>
<evidence type="ECO:0000256" key="2">
    <source>
        <dbReference type="ARBA" id="ARBA00004609"/>
    </source>
</evidence>
<feature type="domain" description="Trypanosome variant surface glycoprotein C-terminal" evidence="10">
    <location>
        <begin position="305"/>
        <end position="394"/>
    </location>
</feature>
<evidence type="ECO:0000313" key="11">
    <source>
        <dbReference type="EMBL" id="APD74455.1"/>
    </source>
</evidence>
<keyword evidence="7" id="KW-0449">Lipoprotein</keyword>
<evidence type="ECO:0000256" key="4">
    <source>
        <dbReference type="ARBA" id="ARBA00022622"/>
    </source>
</evidence>
<dbReference type="VEuPathDB" id="TriTrypDB:Tb427_000599800"/>
<dbReference type="VEuPathDB" id="TriTrypDB:Tb11.v5.0754"/>
<evidence type="ECO:0000256" key="3">
    <source>
        <dbReference type="ARBA" id="ARBA00022475"/>
    </source>
</evidence>
<evidence type="ECO:0000256" key="6">
    <source>
        <dbReference type="ARBA" id="ARBA00023180"/>
    </source>
</evidence>
<dbReference type="GO" id="GO:0098552">
    <property type="term" value="C:side of membrane"/>
    <property type="evidence" value="ECO:0007669"/>
    <property type="project" value="UniProtKB-KW"/>
</dbReference>
<dbReference type="GO" id="GO:0005886">
    <property type="term" value="C:plasma membrane"/>
    <property type="evidence" value="ECO:0007669"/>
    <property type="project" value="UniProtKB-SubCell"/>
</dbReference>
<keyword evidence="3" id="KW-1003">Cell membrane</keyword>
<comment type="subcellular location">
    <subcellularLocation>
        <location evidence="2">Cell membrane</location>
        <topology evidence="2">Lipid-anchor</topology>
        <topology evidence="2">GPI-anchor</topology>
    </subcellularLocation>
</comment>
<dbReference type="InterPro" id="IPR001812">
    <property type="entry name" value="Trypano_VSG_A_N_dom"/>
</dbReference>
<feature type="domain" description="Trypanosome variant surface glycoprotein A-type N-terminal" evidence="9">
    <location>
        <begin position="18"/>
        <end position="231"/>
    </location>
</feature>
<feature type="region of interest" description="Disordered" evidence="8">
    <location>
        <begin position="336"/>
        <end position="359"/>
    </location>
</feature>
<evidence type="ECO:0000256" key="7">
    <source>
        <dbReference type="ARBA" id="ARBA00023288"/>
    </source>
</evidence>
<dbReference type="Gene3D" id="3.30.1680.40">
    <property type="match status" value="1"/>
</dbReference>
<organism evidence="11">
    <name type="scientific">Trypanosoma brucei</name>
    <dbReference type="NCBI Taxonomy" id="5691"/>
    <lineage>
        <taxon>Eukaryota</taxon>
        <taxon>Discoba</taxon>
        <taxon>Euglenozoa</taxon>
        <taxon>Kinetoplastea</taxon>
        <taxon>Metakinetoplastina</taxon>
        <taxon>Trypanosomatida</taxon>
        <taxon>Trypanosomatidae</taxon>
        <taxon>Trypanosoma</taxon>
    </lineage>
</organism>
<comment type="function">
    <text evidence="1">VSG forms a coat on the surface of the parasite. The trypanosome evades the immune response of the host by expressing a series of antigenically distinct VSGs from an estimated 1000 VSG genes.</text>
</comment>
<name>A0A1J0R9A7_9TRYP</name>
<evidence type="ECO:0000256" key="5">
    <source>
        <dbReference type="ARBA" id="ARBA00023136"/>
    </source>
</evidence>
<proteinExistence type="predicted"/>
<dbReference type="AlphaFoldDB" id="A0A1J0R9A7"/>
<dbReference type="InterPro" id="IPR019609">
    <property type="entry name" value="Variant_surf_glycoprt_trypan_C"/>
</dbReference>
<dbReference type="EMBL" id="KX700499">
    <property type="protein sequence ID" value="APD74455.1"/>
    <property type="molecule type" value="Genomic_DNA"/>
</dbReference>
<sequence>MTEGANNKDIRQLARLANKNKLAILSDLPQLAKQAAEAAATCANLAGRTEEFVKIFYKVHEDQSNSCIEKSGGARAHTDLTCFEGNGVLKGLHLRSHSQVPDINSKYLAIANWGTGLQHGTNNNCKLMDGTSASTVYTATQNNNLGIDYGNGMLTTNTADPSGSAINWEPKGKTSINEGKFASCQTTLSKITSKPPAQTMTSSEQLLKLNLEVPDSIEPITIKTEEFGPQDPKTDITIDKPQLSAIQGAIKALKSKTGQQAAAAADPNATFFKWLAEINWTACEVGAKPNPKENCEVTKTEPPKCNDKEQGDCGKTAGCEWKNNTCKIIEKTQKEAEKANQETGKDGKTEEKCTGNKQKDCKPPYCKWEGTECKDSSFFVNNKLTLSMAAAWLTMEG</sequence>